<evidence type="ECO:0000313" key="2">
    <source>
        <dbReference type="EMBL" id="GAA2723991.1"/>
    </source>
</evidence>
<evidence type="ECO:0008006" key="4">
    <source>
        <dbReference type="Google" id="ProtNLM"/>
    </source>
</evidence>
<protein>
    <recommendedName>
        <fullName evidence="4">SH3 domain-containing protein</fullName>
    </recommendedName>
</protein>
<gene>
    <name evidence="2" type="ORF">GCM10010439_20600</name>
</gene>
<evidence type="ECO:0000256" key="1">
    <source>
        <dbReference type="SAM" id="MobiDB-lite"/>
    </source>
</evidence>
<organism evidence="2 3">
    <name type="scientific">Actinocorallia aurantiaca</name>
    <dbReference type="NCBI Taxonomy" id="46204"/>
    <lineage>
        <taxon>Bacteria</taxon>
        <taxon>Bacillati</taxon>
        <taxon>Actinomycetota</taxon>
        <taxon>Actinomycetes</taxon>
        <taxon>Streptosporangiales</taxon>
        <taxon>Thermomonosporaceae</taxon>
        <taxon>Actinocorallia</taxon>
    </lineage>
</organism>
<accession>A0ABP6GJW5</accession>
<dbReference type="EMBL" id="BAAATZ010000006">
    <property type="protein sequence ID" value="GAA2723991.1"/>
    <property type="molecule type" value="Genomic_DNA"/>
</dbReference>
<dbReference type="Proteomes" id="UP001501842">
    <property type="component" value="Unassembled WGS sequence"/>
</dbReference>
<keyword evidence="3" id="KW-1185">Reference proteome</keyword>
<sequence length="106" mass="11825">MAAAAAFHFTRPDGTPSPPPLSLAATPPEPSSAPASEPCDRYLVTADDMSLRTQDNVRTKEFLQQGEIAIVKRRGTPNGRTRLWYIVADDKQGWILSDSRYWRPHC</sequence>
<name>A0ABP6GJW5_9ACTN</name>
<feature type="compositionally biased region" description="Pro residues" evidence="1">
    <location>
        <begin position="15"/>
        <end position="31"/>
    </location>
</feature>
<feature type="region of interest" description="Disordered" evidence="1">
    <location>
        <begin position="1"/>
        <end position="38"/>
    </location>
</feature>
<reference evidence="3" key="1">
    <citation type="journal article" date="2019" name="Int. J. Syst. Evol. Microbiol.">
        <title>The Global Catalogue of Microorganisms (GCM) 10K type strain sequencing project: providing services to taxonomists for standard genome sequencing and annotation.</title>
        <authorList>
            <consortium name="The Broad Institute Genomics Platform"/>
            <consortium name="The Broad Institute Genome Sequencing Center for Infectious Disease"/>
            <person name="Wu L."/>
            <person name="Ma J."/>
        </authorList>
    </citation>
    <scope>NUCLEOTIDE SEQUENCE [LARGE SCALE GENOMIC DNA]</scope>
    <source>
        <strain evidence="3">JCM 8201</strain>
    </source>
</reference>
<evidence type="ECO:0000313" key="3">
    <source>
        <dbReference type="Proteomes" id="UP001501842"/>
    </source>
</evidence>
<comment type="caution">
    <text evidence="2">The sequence shown here is derived from an EMBL/GenBank/DDBJ whole genome shotgun (WGS) entry which is preliminary data.</text>
</comment>
<proteinExistence type="predicted"/>